<keyword evidence="1" id="KW-0472">Membrane</keyword>
<gene>
    <name evidence="2" type="ORF">VSX56_04050</name>
</gene>
<evidence type="ECO:0000256" key="1">
    <source>
        <dbReference type="SAM" id="Phobius"/>
    </source>
</evidence>
<reference evidence="2 3" key="2">
    <citation type="submission" date="2024-06" db="EMBL/GenBank/DDBJ databases">
        <title>Thioclava kandeliae sp. nov. from a rhizosphere soil sample of Kandelia candel in a mangrove.</title>
        <authorList>
            <person name="Mu T."/>
        </authorList>
    </citation>
    <scope>NUCLEOTIDE SEQUENCE [LARGE SCALE GENOMIC DNA]</scope>
    <source>
        <strain evidence="2 3">CPCC 100088</strain>
    </source>
</reference>
<keyword evidence="1" id="KW-0812">Transmembrane</keyword>
<evidence type="ECO:0000313" key="3">
    <source>
        <dbReference type="Proteomes" id="UP001438953"/>
    </source>
</evidence>
<evidence type="ECO:0008006" key="4">
    <source>
        <dbReference type="Google" id="ProtNLM"/>
    </source>
</evidence>
<organism evidence="2 3">
    <name type="scientific">Thioclava kandeliae</name>
    <dbReference type="NCBI Taxonomy" id="3070818"/>
    <lineage>
        <taxon>Bacteria</taxon>
        <taxon>Pseudomonadati</taxon>
        <taxon>Pseudomonadota</taxon>
        <taxon>Alphaproteobacteria</taxon>
        <taxon>Rhodobacterales</taxon>
        <taxon>Paracoccaceae</taxon>
        <taxon>Thioclava</taxon>
    </lineage>
</organism>
<proteinExistence type="predicted"/>
<protein>
    <recommendedName>
        <fullName evidence="4">DUF2178 domain-containing protein</fullName>
    </recommendedName>
</protein>
<keyword evidence="3" id="KW-1185">Reference proteome</keyword>
<feature type="transmembrane region" description="Helical" evidence="1">
    <location>
        <begin position="34"/>
        <end position="51"/>
    </location>
</feature>
<sequence>MSRRLPSLHRPVLGVMGVLGGLALYYLLVWSASAILYVPIAIGLLAVLEVTRRLSDLARKRLDVAATEDEAFHAGRAARALRRSRADLVLFAVACLIGLAIAYLLWGPIPDPTSLYGDAQ</sequence>
<accession>A0ABV1SEL8</accession>
<feature type="transmembrane region" description="Helical" evidence="1">
    <location>
        <begin position="88"/>
        <end position="106"/>
    </location>
</feature>
<keyword evidence="1" id="KW-1133">Transmembrane helix</keyword>
<dbReference type="RefSeq" id="WP_339113458.1">
    <property type="nucleotide sequence ID" value="NZ_JAYWLC010000002.1"/>
</dbReference>
<dbReference type="EMBL" id="JAYWLC010000002">
    <property type="protein sequence ID" value="MER5170939.1"/>
    <property type="molecule type" value="Genomic_DNA"/>
</dbReference>
<name>A0ABV1SEL8_9RHOB</name>
<dbReference type="Proteomes" id="UP001438953">
    <property type="component" value="Unassembled WGS sequence"/>
</dbReference>
<comment type="caution">
    <text evidence="2">The sequence shown here is derived from an EMBL/GenBank/DDBJ whole genome shotgun (WGS) entry which is preliminary data.</text>
</comment>
<feature type="transmembrane region" description="Helical" evidence="1">
    <location>
        <begin position="12"/>
        <end position="28"/>
    </location>
</feature>
<evidence type="ECO:0000313" key="2">
    <source>
        <dbReference type="EMBL" id="MER5170939.1"/>
    </source>
</evidence>
<reference evidence="2 3" key="1">
    <citation type="submission" date="2024-01" db="EMBL/GenBank/DDBJ databases">
        <authorList>
            <person name="Deng Y."/>
            <person name="Su J."/>
        </authorList>
    </citation>
    <scope>NUCLEOTIDE SEQUENCE [LARGE SCALE GENOMIC DNA]</scope>
    <source>
        <strain evidence="2 3">CPCC 100088</strain>
    </source>
</reference>